<dbReference type="EMBL" id="FN658264">
    <property type="protein sequence ID" value="CBY43464.1"/>
    <property type="molecule type" value="Genomic_DNA"/>
</dbReference>
<evidence type="ECO:0000313" key="1">
    <source>
        <dbReference type="EMBL" id="CBY43464.1"/>
    </source>
</evidence>
<reference evidence="1" key="1">
    <citation type="journal article" date="2010" name="Science">
        <title>Plasticity of animal genome architecture unmasked by rapid evolution of a pelagic tunicate.</title>
        <authorList>
            <person name="Denoeud F."/>
            <person name="Henriet S."/>
            <person name="Mungpakdee S."/>
            <person name="Aury J.M."/>
            <person name="Da Silva C."/>
            <person name="Brinkmann H."/>
            <person name="Mikhaleva J."/>
            <person name="Olsen L.C."/>
            <person name="Jubin C."/>
            <person name="Canestro C."/>
            <person name="Bouquet J.M."/>
            <person name="Danks G."/>
            <person name="Poulain J."/>
            <person name="Campsteijn C."/>
            <person name="Adamski M."/>
            <person name="Cross I."/>
            <person name="Yadetie F."/>
            <person name="Muffato M."/>
            <person name="Louis A."/>
            <person name="Butcher S."/>
            <person name="Tsagkogeorga G."/>
            <person name="Konrad A."/>
            <person name="Singh S."/>
            <person name="Jensen M.F."/>
            <person name="Cong E.H."/>
            <person name="Eikeseth-Otteraa H."/>
            <person name="Noel B."/>
            <person name="Anthouard V."/>
            <person name="Porcel B.M."/>
            <person name="Kachouri-Lafond R."/>
            <person name="Nishino A."/>
            <person name="Ugolini M."/>
            <person name="Chourrout P."/>
            <person name="Nishida H."/>
            <person name="Aasland R."/>
            <person name="Huzurbazar S."/>
            <person name="Westhof E."/>
            <person name="Delsuc F."/>
            <person name="Lehrach H."/>
            <person name="Reinhardt R."/>
            <person name="Weissenbach J."/>
            <person name="Roy S.W."/>
            <person name="Artiguenave F."/>
            <person name="Postlethwait J.H."/>
            <person name="Manak J.R."/>
            <person name="Thompson E.M."/>
            <person name="Jaillon O."/>
            <person name="Du Pasquier L."/>
            <person name="Boudinot P."/>
            <person name="Liberles D.A."/>
            <person name="Volff J.N."/>
            <person name="Philippe H."/>
            <person name="Lenhard B."/>
            <person name="Roest Crollius H."/>
            <person name="Wincker P."/>
            <person name="Chourrout D."/>
        </authorList>
    </citation>
    <scope>NUCLEOTIDE SEQUENCE [LARGE SCALE GENOMIC DNA]</scope>
</reference>
<organism evidence="1">
    <name type="scientific">Oikopleura dioica</name>
    <name type="common">Tunicate</name>
    <dbReference type="NCBI Taxonomy" id="34765"/>
    <lineage>
        <taxon>Eukaryota</taxon>
        <taxon>Metazoa</taxon>
        <taxon>Chordata</taxon>
        <taxon>Tunicata</taxon>
        <taxon>Appendicularia</taxon>
        <taxon>Copelata</taxon>
        <taxon>Oikopleuridae</taxon>
        <taxon>Oikopleura</taxon>
    </lineage>
</organism>
<dbReference type="AlphaFoldDB" id="E4Z6Y6"/>
<sequence length="64" mass="7548">VKSASSQDSSWLYFVRRHRHCKRFFLNENGGESRREHSVVEETGTLKDKLRTEKVKGKIGEREK</sequence>
<accession>E4Z6Y6</accession>
<name>E4Z6Y6_OIKDI</name>
<proteinExistence type="predicted"/>
<protein>
    <submittedName>
        <fullName evidence="1">Uncharacterized protein</fullName>
    </submittedName>
</protein>
<dbReference type="Proteomes" id="UP000011014">
    <property type="component" value="Unassembled WGS sequence"/>
</dbReference>
<gene>
    <name evidence="1" type="ORF">GSOID_T00028060001</name>
</gene>
<feature type="non-terminal residue" evidence="1">
    <location>
        <position position="1"/>
    </location>
</feature>